<dbReference type="InterPro" id="IPR005196">
    <property type="entry name" value="Glyco_hydro_65_N"/>
</dbReference>
<dbReference type="Pfam" id="PF03633">
    <property type="entry name" value="Glyco_hydro_65C"/>
    <property type="match status" value="1"/>
</dbReference>
<dbReference type="InterPro" id="IPR023214">
    <property type="entry name" value="HAD_sf"/>
</dbReference>
<evidence type="ECO:0000259" key="2">
    <source>
        <dbReference type="Pfam" id="PF03632"/>
    </source>
</evidence>
<dbReference type="SUPFAM" id="SSF48208">
    <property type="entry name" value="Six-hairpin glycosidases"/>
    <property type="match status" value="1"/>
</dbReference>
<evidence type="ECO:0000259" key="3">
    <source>
        <dbReference type="Pfam" id="PF03633"/>
    </source>
</evidence>
<reference evidence="5 6" key="1">
    <citation type="submission" date="2019-08" db="EMBL/GenBank/DDBJ databases">
        <title>Agrococcus lahaulensis sp. nov., isolated from a cold desert of the Indian Himalayas.</title>
        <authorList>
            <person name="Qu J.H."/>
        </authorList>
    </citation>
    <scope>NUCLEOTIDE SEQUENCE [LARGE SCALE GENOMIC DNA]</scope>
    <source>
        <strain evidence="5 6">NS18</strain>
    </source>
</reference>
<accession>A0A5M8QIV9</accession>
<dbReference type="PANTHER" id="PTHR11051:SF8">
    <property type="entry name" value="PROTEIN-GLUCOSYLGALACTOSYLHYDROXYLYSINE GLUCOSIDASE"/>
    <property type="match status" value="1"/>
</dbReference>
<dbReference type="SUPFAM" id="SSF74650">
    <property type="entry name" value="Galactose mutarotase-like"/>
    <property type="match status" value="1"/>
</dbReference>
<dbReference type="SFLD" id="SFLDG01129">
    <property type="entry name" value="C1.5:_HAD__Beta-PGM__Phosphata"/>
    <property type="match status" value="1"/>
</dbReference>
<evidence type="ECO:0000259" key="4">
    <source>
        <dbReference type="Pfam" id="PF03636"/>
    </source>
</evidence>
<dbReference type="Pfam" id="PF03632">
    <property type="entry name" value="Glyco_hydro_65m"/>
    <property type="match status" value="1"/>
</dbReference>
<dbReference type="NCBIfam" id="TIGR01509">
    <property type="entry name" value="HAD-SF-IA-v3"/>
    <property type="match status" value="1"/>
</dbReference>
<keyword evidence="5" id="KW-0378">Hydrolase</keyword>
<dbReference type="InterPro" id="IPR023198">
    <property type="entry name" value="PGP-like_dom2"/>
</dbReference>
<dbReference type="InterPro" id="IPR011013">
    <property type="entry name" value="Gal_mutarotase_sf_dom"/>
</dbReference>
<dbReference type="SFLD" id="SFLDS00003">
    <property type="entry name" value="Haloacid_Dehalogenase"/>
    <property type="match status" value="1"/>
</dbReference>
<dbReference type="GO" id="GO:0004553">
    <property type="term" value="F:hydrolase activity, hydrolyzing O-glycosyl compounds"/>
    <property type="evidence" value="ECO:0007669"/>
    <property type="project" value="TreeGrafter"/>
</dbReference>
<dbReference type="EMBL" id="VOIR01000012">
    <property type="protein sequence ID" value="KAA6434904.1"/>
    <property type="molecule type" value="Genomic_DNA"/>
</dbReference>
<dbReference type="Gene3D" id="2.70.98.40">
    <property type="entry name" value="Glycoside hydrolase, family 65, N-terminal domain"/>
    <property type="match status" value="1"/>
</dbReference>
<name>A0A5M8QIV9_9MICO</name>
<dbReference type="AlphaFoldDB" id="A0A5M8QIV9"/>
<dbReference type="InterPro" id="IPR005194">
    <property type="entry name" value="Glyco_hydro_65_C"/>
</dbReference>
<dbReference type="InterPro" id="IPR012341">
    <property type="entry name" value="6hp_glycosidase-like_sf"/>
</dbReference>
<dbReference type="Pfam" id="PF00702">
    <property type="entry name" value="Hydrolase"/>
    <property type="match status" value="1"/>
</dbReference>
<organism evidence="5 6">
    <name type="scientific">Agrococcus sediminis</name>
    <dbReference type="NCBI Taxonomy" id="2599924"/>
    <lineage>
        <taxon>Bacteria</taxon>
        <taxon>Bacillati</taxon>
        <taxon>Actinomycetota</taxon>
        <taxon>Actinomycetes</taxon>
        <taxon>Micrococcales</taxon>
        <taxon>Microbacteriaceae</taxon>
        <taxon>Agrococcus</taxon>
    </lineage>
</organism>
<dbReference type="PANTHER" id="PTHR11051">
    <property type="entry name" value="GLYCOSYL HYDROLASE-RELATED"/>
    <property type="match status" value="1"/>
</dbReference>
<dbReference type="InterPro" id="IPR036412">
    <property type="entry name" value="HAD-like_sf"/>
</dbReference>
<dbReference type="InterPro" id="IPR008928">
    <property type="entry name" value="6-hairpin_glycosidase_sf"/>
</dbReference>
<dbReference type="GO" id="GO:0030246">
    <property type="term" value="F:carbohydrate binding"/>
    <property type="evidence" value="ECO:0007669"/>
    <property type="project" value="InterPro"/>
</dbReference>
<dbReference type="InterPro" id="IPR006439">
    <property type="entry name" value="HAD-SF_hydro_IA"/>
</dbReference>
<dbReference type="GO" id="GO:0005975">
    <property type="term" value="P:carbohydrate metabolic process"/>
    <property type="evidence" value="ECO:0007669"/>
    <property type="project" value="InterPro"/>
</dbReference>
<evidence type="ECO:0000313" key="6">
    <source>
        <dbReference type="Proteomes" id="UP000323221"/>
    </source>
</evidence>
<dbReference type="InterPro" id="IPR005195">
    <property type="entry name" value="Glyco_hydro_65_M"/>
</dbReference>
<keyword evidence="6" id="KW-1185">Reference proteome</keyword>
<evidence type="ECO:0000313" key="5">
    <source>
        <dbReference type="EMBL" id="KAA6434904.1"/>
    </source>
</evidence>
<dbReference type="Gene3D" id="2.60.420.10">
    <property type="entry name" value="Maltose phosphorylase, domain 3"/>
    <property type="match status" value="1"/>
</dbReference>
<dbReference type="Gene3D" id="3.40.50.1000">
    <property type="entry name" value="HAD superfamily/HAD-like"/>
    <property type="match status" value="1"/>
</dbReference>
<dbReference type="GO" id="GO:0016757">
    <property type="term" value="F:glycosyltransferase activity"/>
    <property type="evidence" value="ECO:0007669"/>
    <property type="project" value="UniProtKB-ARBA"/>
</dbReference>
<dbReference type="InterPro" id="IPR037018">
    <property type="entry name" value="GH65_N"/>
</dbReference>
<dbReference type="Gene3D" id="1.50.10.10">
    <property type="match status" value="1"/>
</dbReference>
<feature type="domain" description="Glycoside hydrolase family 65 N-terminal" evidence="4">
    <location>
        <begin position="254"/>
        <end position="505"/>
    </location>
</feature>
<dbReference type="Gene3D" id="1.10.150.240">
    <property type="entry name" value="Putative phosphatase, domain 2"/>
    <property type="match status" value="1"/>
</dbReference>
<dbReference type="RefSeq" id="WP_146355415.1">
    <property type="nucleotide sequence ID" value="NZ_VOIR01000012.1"/>
</dbReference>
<dbReference type="FunFam" id="1.50.10.10:FF:000053">
    <property type="entry name" value="Putative glycosyl hydrolase"/>
    <property type="match status" value="1"/>
</dbReference>
<keyword evidence="1" id="KW-0326">Glycosidase</keyword>
<dbReference type="Pfam" id="PF03636">
    <property type="entry name" value="Glyco_hydro_65N"/>
    <property type="match status" value="1"/>
</dbReference>
<sequence>MDAVFDAVLFDMDGVVTDTADVHAAAWKRLFDEVLQDPRVRVGDPGRRFDAVADYLRYVDGRSREDGVAAYLGARGIALPAGSVGDASDAWTVAGLAARKDALYIGELRSRGLQTYPGTLALLQRLRDAGVPTGLVTASRNAHALLEAADLSGAFDTVVDGVAALTARLPGKPHPAMFLEAATRLGVSPGRAALVEDSVAGVEAGRRGGFGLVIGIARSGQREELEAAGADVVLLDVAQLDLGARAGDPWLLAYEGFDPAHEGHREALTALGNGRFATRGVLPEHRDDGVHYPGTYLAGVYNRTLSTVHGREMAEEHLVNAPNWLRVDVRFGGGRWLSSGRLVSSDLRELDLRRAVAVRRATLVGPEGGTAELVQRCFVSMDDPHVAALETTLTARGWSGSLELRAGIDADVRNANVRASVGTDVTHLSPVAFREFDDVVLCEVQTSQSRVGIAAAVRWRMDGADGVEALHVPSGVRRRVKEFRLQLADGRAVTFTTLVAIFTSRDRAISEPGEAALGRVRELGDVAVLRERHSEAWRRLWELFEVSVDADRQSQLILNLQVFHILQTLSPHTVELDAGVPARGLHGEGYRGHVFWDEVFVMPVVALRLPDLSRALLDYRWRRLGAARAAASRAGLEGALFPWQSGSDGREETPTALFNPRSERWMPDNSRRQHHVGLAIGYNAWLHFQATGDREWLADRGAELIIEVVRLFASLAQHDPRTDRFHIDGVMGPDEFHDGPPGRPGAGLRDNAYTNVLVSWLAARAAQSFTVLHGHLGDSVRARLAVTDAEVERWRHLSRRLSLRFHSDGVLAQFDGYEQLEELDWEGYRRRYGNIGRLDLILESEDDSTNRYKLSKQPDVVMLVHLLGCETVCRQLASLGYAFCQGDLLRTMDYYVARTSHGSTLSRVVHASVLAAIDPARSWSAFREALVADLDDAQGGTTREGVHLGAMAGTVDIPVRAFAGLTLEDDLLALDPRLPPRLSRLEFRIRFRGHLLDVAVGPDRYRAGSRVLVRRRARQLRRGAAATRVSVGRRT</sequence>
<protein>
    <submittedName>
        <fullName evidence="5">HAD-IA family hydrolase</fullName>
    </submittedName>
</protein>
<feature type="domain" description="Glycoside hydrolase family 65 C-terminal" evidence="3">
    <location>
        <begin position="968"/>
        <end position="1004"/>
    </location>
</feature>
<proteinExistence type="predicted"/>
<evidence type="ECO:0000256" key="1">
    <source>
        <dbReference type="ARBA" id="ARBA00023295"/>
    </source>
</evidence>
<dbReference type="Proteomes" id="UP000323221">
    <property type="component" value="Unassembled WGS sequence"/>
</dbReference>
<gene>
    <name evidence="5" type="ORF">FQ330_03825</name>
</gene>
<dbReference type="OrthoDB" id="9816160at2"/>
<comment type="caution">
    <text evidence="5">The sequence shown here is derived from an EMBL/GenBank/DDBJ whole genome shotgun (WGS) entry which is preliminary data.</text>
</comment>
<dbReference type="SUPFAM" id="SSF56784">
    <property type="entry name" value="HAD-like"/>
    <property type="match status" value="1"/>
</dbReference>
<feature type="domain" description="Glycoside hydrolase family 65 central catalytic" evidence="2">
    <location>
        <begin position="560"/>
        <end position="955"/>
    </location>
</feature>